<keyword evidence="3" id="KW-1185">Reference proteome</keyword>
<comment type="caution">
    <text evidence="2">The sequence shown here is derived from an EMBL/GenBank/DDBJ whole genome shotgun (WGS) entry which is preliminary data.</text>
</comment>
<reference evidence="2 3" key="1">
    <citation type="submission" date="2020-03" db="EMBL/GenBank/DDBJ databases">
        <title>Isolation and identification of active actinomycetes.</title>
        <authorList>
            <person name="Sun X."/>
        </authorList>
    </citation>
    <scope>NUCLEOTIDE SEQUENCE [LARGE SCALE GENOMIC DNA]</scope>
    <source>
        <strain evidence="2 3">NEAU-D13</strain>
    </source>
</reference>
<evidence type="ECO:0000313" key="2">
    <source>
        <dbReference type="EMBL" id="NGY60453.1"/>
    </source>
</evidence>
<evidence type="ECO:0000313" key="3">
    <source>
        <dbReference type="Proteomes" id="UP000481360"/>
    </source>
</evidence>
<dbReference type="RefSeq" id="WP_166046487.1">
    <property type="nucleotide sequence ID" value="NZ_JAAMPJ010000004.1"/>
</dbReference>
<organism evidence="2 3">
    <name type="scientific">Lentzea alba</name>
    <dbReference type="NCBI Taxonomy" id="2714351"/>
    <lineage>
        <taxon>Bacteria</taxon>
        <taxon>Bacillati</taxon>
        <taxon>Actinomycetota</taxon>
        <taxon>Actinomycetes</taxon>
        <taxon>Pseudonocardiales</taxon>
        <taxon>Pseudonocardiaceae</taxon>
        <taxon>Lentzea</taxon>
    </lineage>
</organism>
<feature type="transmembrane region" description="Helical" evidence="1">
    <location>
        <begin position="78"/>
        <end position="100"/>
    </location>
</feature>
<sequence>MTKLDRRRGAILAGFLFPFALLALIAFAYRYDSFASIGWHGGEYANAFVWTAIGSIVVGALVRFTAEAPWRSIGSGMMLLGSIGMLVVLALGLLFLMAFANLDAP</sequence>
<dbReference type="EMBL" id="JAAMPJ010000004">
    <property type="protein sequence ID" value="NGY60453.1"/>
    <property type="molecule type" value="Genomic_DNA"/>
</dbReference>
<evidence type="ECO:0000256" key="1">
    <source>
        <dbReference type="SAM" id="Phobius"/>
    </source>
</evidence>
<protein>
    <submittedName>
        <fullName evidence="2">Uncharacterized protein</fullName>
    </submittedName>
</protein>
<dbReference type="AlphaFoldDB" id="A0A7C9VP73"/>
<keyword evidence="1" id="KW-1133">Transmembrane helix</keyword>
<feature type="transmembrane region" description="Helical" evidence="1">
    <location>
        <begin position="44"/>
        <end position="66"/>
    </location>
</feature>
<accession>A0A7C9VP73</accession>
<dbReference type="Proteomes" id="UP000481360">
    <property type="component" value="Unassembled WGS sequence"/>
</dbReference>
<proteinExistence type="predicted"/>
<name>A0A7C9VP73_9PSEU</name>
<keyword evidence="1" id="KW-0472">Membrane</keyword>
<gene>
    <name evidence="2" type="ORF">G7043_16105</name>
</gene>
<keyword evidence="1" id="KW-0812">Transmembrane</keyword>